<dbReference type="EMBL" id="KU573498">
    <property type="protein sequence ID" value="APR63963.1"/>
    <property type="molecule type" value="mRNA"/>
</dbReference>
<evidence type="ECO:0000256" key="4">
    <source>
        <dbReference type="ARBA" id="ARBA00022989"/>
    </source>
</evidence>
<keyword evidence="4 7" id="KW-1133">Transmembrane helix</keyword>
<proteinExistence type="evidence at transcript level"/>
<keyword evidence="3 6" id="KW-0812">Transmembrane</keyword>
<dbReference type="GO" id="GO:0009060">
    <property type="term" value="P:aerobic respiration"/>
    <property type="evidence" value="ECO:0007669"/>
    <property type="project" value="TreeGrafter"/>
</dbReference>
<feature type="transmembrane region" description="Helical" evidence="7">
    <location>
        <begin position="161"/>
        <end position="183"/>
    </location>
</feature>
<comment type="similarity">
    <text evidence="2 6">Belongs to the complex I subunit 1 family.</text>
</comment>
<dbReference type="Pfam" id="PF00146">
    <property type="entry name" value="NADHdh"/>
    <property type="match status" value="1"/>
</dbReference>
<evidence type="ECO:0000256" key="7">
    <source>
        <dbReference type="SAM" id="Phobius"/>
    </source>
</evidence>
<dbReference type="AlphaFoldDB" id="A0A1L6K571"/>
<comment type="subcellular location">
    <subcellularLocation>
        <location evidence="6">Cell membrane</location>
        <topology evidence="6">Multi-pass membrane protein</topology>
    </subcellularLocation>
    <subcellularLocation>
        <location evidence="1">Membrane</location>
        <topology evidence="1">Multi-pass membrane protein</topology>
    </subcellularLocation>
</comment>
<evidence type="ECO:0008006" key="9">
    <source>
        <dbReference type="Google" id="ProtNLM"/>
    </source>
</evidence>
<feature type="transmembrane region" description="Helical" evidence="7">
    <location>
        <begin position="129"/>
        <end position="149"/>
    </location>
</feature>
<protein>
    <recommendedName>
        <fullName evidence="9">NADH-plastoquinone oxidoreductase subunit 1</fullName>
    </recommendedName>
</protein>
<dbReference type="PANTHER" id="PTHR11432:SF3">
    <property type="entry name" value="NADH-UBIQUINONE OXIDOREDUCTASE CHAIN 1"/>
    <property type="match status" value="1"/>
</dbReference>
<keyword evidence="5 7" id="KW-0472">Membrane</keyword>
<keyword evidence="6" id="KW-0520">NAD</keyword>
<dbReference type="SMR" id="A0A1L6K571"/>
<reference evidence="8" key="1">
    <citation type="submission" date="2016-01" db="EMBL/GenBank/DDBJ databases">
        <title>Dissection of insertion-deletion (InDel) variations within complex gene networks underlying wood formation in Populus.</title>
        <authorList>
            <person name="Zhang D."/>
            <person name="Gong C."/>
            <person name="Du Q."/>
            <person name="Xie J."/>
            <person name="Yang X."/>
            <person name="Quan M."/>
            <person name="Li B."/>
        </authorList>
    </citation>
    <scope>NUCLEOTIDE SEQUENCE</scope>
</reference>
<evidence type="ECO:0000256" key="2">
    <source>
        <dbReference type="ARBA" id="ARBA00010535"/>
    </source>
</evidence>
<sequence>MIIDTTTVQAINSFSKLKSLNEVYGIIWMLVPILTLVLGIMIGILVIMWLEREISVGIQQCIGLEYAGPFRVLQALPDGTKLLFKENLFSSRGDTRLFSIGPSIVVISTLLSYLVIPFGYHFVLADLNIFFLWIVISSIAPIGLLMLGYGSNNKYSFLGGLRVAAQSISYEIPLTLCVFYPYLYVRFVET</sequence>
<evidence type="ECO:0000256" key="3">
    <source>
        <dbReference type="ARBA" id="ARBA00022692"/>
    </source>
</evidence>
<dbReference type="GO" id="GO:0003954">
    <property type="term" value="F:NADH dehydrogenase activity"/>
    <property type="evidence" value="ECO:0007669"/>
    <property type="project" value="TreeGrafter"/>
</dbReference>
<accession>A0A1L6K571</accession>
<feature type="transmembrane region" description="Helical" evidence="7">
    <location>
        <begin position="26"/>
        <end position="50"/>
    </location>
</feature>
<dbReference type="GO" id="GO:0005886">
    <property type="term" value="C:plasma membrane"/>
    <property type="evidence" value="ECO:0007669"/>
    <property type="project" value="UniProtKB-SubCell"/>
</dbReference>
<evidence type="ECO:0000313" key="8">
    <source>
        <dbReference type="EMBL" id="APR63963.1"/>
    </source>
</evidence>
<name>A0A1L6K571_POPTO</name>
<organism evidence="8">
    <name type="scientific">Populus tomentosa</name>
    <name type="common">Chinese white poplar</name>
    <dbReference type="NCBI Taxonomy" id="118781"/>
    <lineage>
        <taxon>Eukaryota</taxon>
        <taxon>Viridiplantae</taxon>
        <taxon>Streptophyta</taxon>
        <taxon>Embryophyta</taxon>
        <taxon>Tracheophyta</taxon>
        <taxon>Spermatophyta</taxon>
        <taxon>Magnoliopsida</taxon>
        <taxon>eudicotyledons</taxon>
        <taxon>Gunneridae</taxon>
        <taxon>Pentapetalae</taxon>
        <taxon>rosids</taxon>
        <taxon>fabids</taxon>
        <taxon>Malpighiales</taxon>
        <taxon>Salicaceae</taxon>
        <taxon>Saliceae</taxon>
        <taxon>Populus</taxon>
    </lineage>
</organism>
<feature type="transmembrane region" description="Helical" evidence="7">
    <location>
        <begin position="97"/>
        <end position="123"/>
    </location>
</feature>
<evidence type="ECO:0000256" key="6">
    <source>
        <dbReference type="RuleBase" id="RU000471"/>
    </source>
</evidence>
<dbReference type="PANTHER" id="PTHR11432">
    <property type="entry name" value="NADH DEHYDROGENASE SUBUNIT 1"/>
    <property type="match status" value="1"/>
</dbReference>
<dbReference type="InterPro" id="IPR001694">
    <property type="entry name" value="NADH_UbQ_OxRdtase_su1/FPO"/>
</dbReference>
<evidence type="ECO:0000256" key="1">
    <source>
        <dbReference type="ARBA" id="ARBA00004141"/>
    </source>
</evidence>
<evidence type="ECO:0000256" key="5">
    <source>
        <dbReference type="ARBA" id="ARBA00023136"/>
    </source>
</evidence>